<proteinExistence type="inferred from homology"/>
<evidence type="ECO:0000259" key="7">
    <source>
        <dbReference type="Pfam" id="PF04085"/>
    </source>
</evidence>
<evidence type="ECO:0000256" key="1">
    <source>
        <dbReference type="ARBA" id="ARBA00009369"/>
    </source>
</evidence>
<dbReference type="Pfam" id="PF04085">
    <property type="entry name" value="MreC"/>
    <property type="match status" value="1"/>
</dbReference>
<evidence type="ECO:0000256" key="5">
    <source>
        <dbReference type="PIRNR" id="PIRNR038471"/>
    </source>
</evidence>
<dbReference type="PANTHER" id="PTHR34138:SF1">
    <property type="entry name" value="CELL SHAPE-DETERMINING PROTEIN MREC"/>
    <property type="match status" value="1"/>
</dbReference>
<dbReference type="Gene3D" id="2.40.10.350">
    <property type="entry name" value="Rod shape-determining protein MreC, domain 2"/>
    <property type="match status" value="1"/>
</dbReference>
<comment type="similarity">
    <text evidence="1 5">Belongs to the MreC family.</text>
</comment>
<dbReference type="Gene3D" id="2.40.10.340">
    <property type="entry name" value="Rod shape-determining protein MreC, domain 1"/>
    <property type="match status" value="1"/>
</dbReference>
<keyword evidence="6" id="KW-0175">Coiled coil</keyword>
<evidence type="ECO:0000256" key="2">
    <source>
        <dbReference type="ARBA" id="ARBA00013855"/>
    </source>
</evidence>
<name>A0ABN6M2J8_9BACT</name>
<evidence type="ECO:0000256" key="3">
    <source>
        <dbReference type="ARBA" id="ARBA00022960"/>
    </source>
</evidence>
<dbReference type="InterPro" id="IPR007221">
    <property type="entry name" value="MreC"/>
</dbReference>
<accession>A0ABN6M2J8</accession>
<sequence>MNTQAKDRKSRAKPLRFRTLLLILLLVSVCLLLFASTLGGRFGFLHQTTLEALGPLQSVMAKGTAQVQRLYEGYVDLLHVRQENARLKNLLLSYEEELAKYREAYATYLRLQEELSFRQAADFPPLTARVIGRDPAFWFHTIIVDRGEQDGVTEGMVALTARGIVGQVIQVSRNYSKILLAIAPSSAIDVLVQKNRVRGILKGVGESGFVLHYVLKNADVARGDQVVTAGIGGLFPSGIPVGVVADVQRQKRGMFLEITVDPAVDFQRLEFVQLNLSLQQSLAQERIGPAVR</sequence>
<dbReference type="InterPro" id="IPR042175">
    <property type="entry name" value="Cell/Rod_MreC_2"/>
</dbReference>
<feature type="coiled-coil region" evidence="6">
    <location>
        <begin position="77"/>
        <end position="111"/>
    </location>
</feature>
<organism evidence="8 9">
    <name type="scientific">Desulfofustis limnaeus</name>
    <dbReference type="NCBI Taxonomy" id="2740163"/>
    <lineage>
        <taxon>Bacteria</taxon>
        <taxon>Pseudomonadati</taxon>
        <taxon>Thermodesulfobacteriota</taxon>
        <taxon>Desulfobulbia</taxon>
        <taxon>Desulfobulbales</taxon>
        <taxon>Desulfocapsaceae</taxon>
        <taxon>Desulfofustis</taxon>
    </lineage>
</organism>
<reference evidence="8 9" key="1">
    <citation type="submission" date="2022-01" db="EMBL/GenBank/DDBJ databases">
        <title>Desulfofustis limnae sp. nov., a novel mesophilic sulfate-reducing bacterium isolated from marsh soil.</title>
        <authorList>
            <person name="Watanabe M."/>
            <person name="Takahashi A."/>
            <person name="Kojima H."/>
            <person name="Fukui M."/>
        </authorList>
    </citation>
    <scope>NUCLEOTIDE SEQUENCE [LARGE SCALE GENOMIC DNA]</scope>
    <source>
        <strain evidence="8 9">PPLL</strain>
    </source>
</reference>
<evidence type="ECO:0000256" key="4">
    <source>
        <dbReference type="ARBA" id="ARBA00032089"/>
    </source>
</evidence>
<dbReference type="InterPro" id="IPR055342">
    <property type="entry name" value="MreC_beta-barrel_core"/>
</dbReference>
<dbReference type="EMBL" id="AP025516">
    <property type="protein sequence ID" value="BDD86085.1"/>
    <property type="molecule type" value="Genomic_DNA"/>
</dbReference>
<dbReference type="Proteomes" id="UP000830055">
    <property type="component" value="Chromosome"/>
</dbReference>
<gene>
    <name evidence="8" type="ORF">DPPLL_04500</name>
</gene>
<evidence type="ECO:0000313" key="8">
    <source>
        <dbReference type="EMBL" id="BDD86085.1"/>
    </source>
</evidence>
<keyword evidence="3 5" id="KW-0133">Cell shape</keyword>
<dbReference type="NCBIfam" id="TIGR00219">
    <property type="entry name" value="mreC"/>
    <property type="match status" value="1"/>
</dbReference>
<dbReference type="RefSeq" id="WP_284153182.1">
    <property type="nucleotide sequence ID" value="NZ_AP025516.1"/>
</dbReference>
<dbReference type="InterPro" id="IPR042177">
    <property type="entry name" value="Cell/Rod_1"/>
</dbReference>
<evidence type="ECO:0000313" key="9">
    <source>
        <dbReference type="Proteomes" id="UP000830055"/>
    </source>
</evidence>
<comment type="function">
    <text evidence="5">Involved in formation and maintenance of cell shape.</text>
</comment>
<dbReference type="PANTHER" id="PTHR34138">
    <property type="entry name" value="CELL SHAPE-DETERMINING PROTEIN MREC"/>
    <property type="match status" value="1"/>
</dbReference>
<feature type="domain" description="Rod shape-determining protein MreC beta-barrel core" evidence="7">
    <location>
        <begin position="130"/>
        <end position="273"/>
    </location>
</feature>
<protein>
    <recommendedName>
        <fullName evidence="2 5">Cell shape-determining protein MreC</fullName>
    </recommendedName>
    <alternativeName>
        <fullName evidence="4 5">Cell shape protein MreC</fullName>
    </alternativeName>
</protein>
<dbReference type="PIRSF" id="PIRSF038471">
    <property type="entry name" value="MreC"/>
    <property type="match status" value="1"/>
</dbReference>
<evidence type="ECO:0000256" key="6">
    <source>
        <dbReference type="SAM" id="Coils"/>
    </source>
</evidence>
<keyword evidence="9" id="KW-1185">Reference proteome</keyword>